<name>A0A6G1ENC7_9ORYZ</name>
<reference evidence="1 2" key="1">
    <citation type="submission" date="2019-11" db="EMBL/GenBank/DDBJ databases">
        <title>Whole genome sequence of Oryza granulata.</title>
        <authorList>
            <person name="Li W."/>
        </authorList>
    </citation>
    <scope>NUCLEOTIDE SEQUENCE [LARGE SCALE GENOMIC DNA]</scope>
    <source>
        <strain evidence="2">cv. Menghai</strain>
        <tissue evidence="1">Leaf</tissue>
    </source>
</reference>
<dbReference type="OrthoDB" id="584137at2759"/>
<dbReference type="Pfam" id="PF08224">
    <property type="entry name" value="DUF1719"/>
    <property type="match status" value="1"/>
</dbReference>
<organism evidence="1 2">
    <name type="scientific">Oryza meyeriana var. granulata</name>
    <dbReference type="NCBI Taxonomy" id="110450"/>
    <lineage>
        <taxon>Eukaryota</taxon>
        <taxon>Viridiplantae</taxon>
        <taxon>Streptophyta</taxon>
        <taxon>Embryophyta</taxon>
        <taxon>Tracheophyta</taxon>
        <taxon>Spermatophyta</taxon>
        <taxon>Magnoliopsida</taxon>
        <taxon>Liliopsida</taxon>
        <taxon>Poales</taxon>
        <taxon>Poaceae</taxon>
        <taxon>BOP clade</taxon>
        <taxon>Oryzoideae</taxon>
        <taxon>Oryzeae</taxon>
        <taxon>Oryzinae</taxon>
        <taxon>Oryza</taxon>
        <taxon>Oryza meyeriana</taxon>
    </lineage>
</organism>
<proteinExistence type="predicted"/>
<dbReference type="AlphaFoldDB" id="A0A6G1ENC7"/>
<sequence>MDRLEVAQIKLEIALETSKKWQIADGPLLHWQKKLKRVAEECDDTLHKYRQRVQEEKEAEQVARDSFFPRRIAHATKSLISSIFHGNIDEPTRSAVRRFEWFADGANDFLRSVESGGTPRRYLFFDPLIGHLLAGCKGKHEHAERTENHSRS</sequence>
<comment type="caution">
    <text evidence="1">The sequence shown here is derived from an EMBL/GenBank/DDBJ whole genome shotgun (WGS) entry which is preliminary data.</text>
</comment>
<dbReference type="PANTHER" id="PTHR33377">
    <property type="entry name" value="OS10G0134700 PROTEIN-RELATED"/>
    <property type="match status" value="1"/>
</dbReference>
<keyword evidence="2" id="KW-1185">Reference proteome</keyword>
<dbReference type="InterPro" id="IPR013181">
    <property type="entry name" value="DUF1719"/>
</dbReference>
<dbReference type="PANTHER" id="PTHR33377:SF74">
    <property type="entry name" value="OS07G0121000 PROTEIN"/>
    <property type="match status" value="1"/>
</dbReference>
<evidence type="ECO:0000313" key="2">
    <source>
        <dbReference type="Proteomes" id="UP000479710"/>
    </source>
</evidence>
<accession>A0A6G1ENC7</accession>
<gene>
    <name evidence="1" type="ORF">E2562_021819</name>
</gene>
<evidence type="ECO:0000313" key="1">
    <source>
        <dbReference type="EMBL" id="KAF0926105.1"/>
    </source>
</evidence>
<dbReference type="Proteomes" id="UP000479710">
    <property type="component" value="Unassembled WGS sequence"/>
</dbReference>
<dbReference type="SMART" id="SM01157">
    <property type="entry name" value="DUF1719"/>
    <property type="match status" value="1"/>
</dbReference>
<dbReference type="EMBL" id="SPHZ02000003">
    <property type="protein sequence ID" value="KAF0926105.1"/>
    <property type="molecule type" value="Genomic_DNA"/>
</dbReference>
<evidence type="ECO:0008006" key="3">
    <source>
        <dbReference type="Google" id="ProtNLM"/>
    </source>
</evidence>
<protein>
    <recommendedName>
        <fullName evidence="3">Rx N-terminal domain-containing protein</fullName>
    </recommendedName>
</protein>